<dbReference type="Gene3D" id="3.40.250.10">
    <property type="entry name" value="Rhodanese-like domain"/>
    <property type="match status" value="2"/>
</dbReference>
<evidence type="ECO:0000256" key="2">
    <source>
        <dbReference type="ARBA" id="ARBA00022737"/>
    </source>
</evidence>
<protein>
    <recommendedName>
        <fullName evidence="3">Sulfurtransferase</fullName>
    </recommendedName>
</protein>
<reference evidence="5 6" key="1">
    <citation type="journal article" date="2021" name="Sci. Rep.">
        <title>The distribution of antibiotic resistance genes in chicken gut microbiota commensals.</title>
        <authorList>
            <person name="Juricova H."/>
            <person name="Matiasovicova J."/>
            <person name="Kubasova T."/>
            <person name="Cejkova D."/>
            <person name="Rychlik I."/>
        </authorList>
    </citation>
    <scope>NUCLEOTIDE SEQUENCE [LARGE SCALE GENOMIC DNA]</scope>
    <source>
        <strain evidence="5 6">An829</strain>
    </source>
</reference>
<dbReference type="CDD" id="cd01449">
    <property type="entry name" value="TST_Repeat_2"/>
    <property type="match status" value="1"/>
</dbReference>
<dbReference type="InterPro" id="IPR036873">
    <property type="entry name" value="Rhodanese-like_dom_sf"/>
</dbReference>
<dbReference type="PANTHER" id="PTHR11364">
    <property type="entry name" value="THIOSULFATE SULFERTANSFERASE"/>
    <property type="match status" value="1"/>
</dbReference>
<feature type="domain" description="Rhodanese" evidence="4">
    <location>
        <begin position="43"/>
        <end position="163"/>
    </location>
</feature>
<keyword evidence="1 3" id="KW-0808">Transferase</keyword>
<dbReference type="Proteomes" id="UP000715095">
    <property type="component" value="Unassembled WGS sequence"/>
</dbReference>
<keyword evidence="2" id="KW-0677">Repeat</keyword>
<dbReference type="PROSITE" id="PS50206">
    <property type="entry name" value="RHODANESE_3"/>
    <property type="match status" value="2"/>
</dbReference>
<organism evidence="5 6">
    <name type="scientific">Sutterella massiliensis</name>
    <dbReference type="NCBI Taxonomy" id="1816689"/>
    <lineage>
        <taxon>Bacteria</taxon>
        <taxon>Pseudomonadati</taxon>
        <taxon>Pseudomonadota</taxon>
        <taxon>Betaproteobacteria</taxon>
        <taxon>Burkholderiales</taxon>
        <taxon>Sutterellaceae</taxon>
        <taxon>Sutterella</taxon>
    </lineage>
</organism>
<dbReference type="SMART" id="SM00450">
    <property type="entry name" value="RHOD"/>
    <property type="match status" value="2"/>
</dbReference>
<accession>A0ABS2DRF8</accession>
<gene>
    <name evidence="5" type="ORF">H6A60_05395</name>
</gene>
<dbReference type="Pfam" id="PF00581">
    <property type="entry name" value="Rhodanese"/>
    <property type="match status" value="2"/>
</dbReference>
<dbReference type="InterPro" id="IPR001307">
    <property type="entry name" value="Thiosulphate_STrfase_CS"/>
</dbReference>
<dbReference type="PROSITE" id="PS00380">
    <property type="entry name" value="RHODANESE_1"/>
    <property type="match status" value="1"/>
</dbReference>
<dbReference type="PANTHER" id="PTHR11364:SF27">
    <property type="entry name" value="SULFURTRANSFERASE"/>
    <property type="match status" value="1"/>
</dbReference>
<feature type="domain" description="Rhodanese" evidence="4">
    <location>
        <begin position="198"/>
        <end position="319"/>
    </location>
</feature>
<dbReference type="InterPro" id="IPR045078">
    <property type="entry name" value="TST/MPST-like"/>
</dbReference>
<evidence type="ECO:0000256" key="1">
    <source>
        <dbReference type="ARBA" id="ARBA00022679"/>
    </source>
</evidence>
<keyword evidence="6" id="KW-1185">Reference proteome</keyword>
<evidence type="ECO:0000256" key="3">
    <source>
        <dbReference type="RuleBase" id="RU000507"/>
    </source>
</evidence>
<sequence>MQDFGHGFFMSPETYAELSKASSALGRLEPAHESVPDMFAALRAPRLVLIDVRSNLTGDAAAARASFAAAHVPGARFLSFEAVFTSPRTAESGRHPWPAASHVREALVAFGVLPEDRLVFVDEGAMTFAARALLCARLAGYPDCAVLEGGLTRWRALGLPTETGLVEALAEKRERAAAFAPAAGPCVIGLDDVVRNLDDRTFKLLDARPHTRWLGEEKSDIALDGAAGRIPGSLNRPASENVDAFGRMKSPERLRLEFETLLAKYKAKPADIVQSCGSGVAACLNVLAMDRAGLLSADEARLYAGSWSEWARHPALPRESGPEADT</sequence>
<dbReference type="PROSITE" id="PS00683">
    <property type="entry name" value="RHODANESE_2"/>
    <property type="match status" value="1"/>
</dbReference>
<dbReference type="SUPFAM" id="SSF52821">
    <property type="entry name" value="Rhodanese/Cell cycle control phosphatase"/>
    <property type="match status" value="2"/>
</dbReference>
<evidence type="ECO:0000259" key="4">
    <source>
        <dbReference type="PROSITE" id="PS50206"/>
    </source>
</evidence>
<evidence type="ECO:0000313" key="6">
    <source>
        <dbReference type="Proteomes" id="UP000715095"/>
    </source>
</evidence>
<dbReference type="RefSeq" id="WP_205102385.1">
    <property type="nucleotide sequence ID" value="NZ_JACJJC010000006.1"/>
</dbReference>
<dbReference type="InterPro" id="IPR001763">
    <property type="entry name" value="Rhodanese-like_dom"/>
</dbReference>
<proteinExistence type="predicted"/>
<dbReference type="EMBL" id="JACJJC010000006">
    <property type="protein sequence ID" value="MBM6703919.1"/>
    <property type="molecule type" value="Genomic_DNA"/>
</dbReference>
<comment type="caution">
    <text evidence="5">The sequence shown here is derived from an EMBL/GenBank/DDBJ whole genome shotgun (WGS) entry which is preliminary data.</text>
</comment>
<evidence type="ECO:0000313" key="5">
    <source>
        <dbReference type="EMBL" id="MBM6703919.1"/>
    </source>
</evidence>
<name>A0ABS2DRF8_9BURK</name>